<dbReference type="Pfam" id="PF00990">
    <property type="entry name" value="GGDEF"/>
    <property type="match status" value="1"/>
</dbReference>
<dbReference type="InterPro" id="IPR000160">
    <property type="entry name" value="GGDEF_dom"/>
</dbReference>
<dbReference type="InterPro" id="IPR029787">
    <property type="entry name" value="Nucleotide_cyclase"/>
</dbReference>
<name>A0A934WRN3_9FIRM</name>
<dbReference type="SMART" id="SM00267">
    <property type="entry name" value="GGDEF"/>
    <property type="match status" value="1"/>
</dbReference>
<protein>
    <submittedName>
        <fullName evidence="3">Diguanylate cyclase</fullName>
    </submittedName>
</protein>
<comment type="caution">
    <text evidence="3">The sequence shown here is derived from an EMBL/GenBank/DDBJ whole genome shotgun (WGS) entry which is preliminary data.</text>
</comment>
<dbReference type="SUPFAM" id="SSF55073">
    <property type="entry name" value="Nucleotide cyclase"/>
    <property type="match status" value="1"/>
</dbReference>
<dbReference type="Gene3D" id="3.30.70.270">
    <property type="match status" value="1"/>
</dbReference>
<proteinExistence type="predicted"/>
<dbReference type="EMBL" id="JAEQMG010000061">
    <property type="protein sequence ID" value="MBK6088475.1"/>
    <property type="molecule type" value="Genomic_DNA"/>
</dbReference>
<dbReference type="GO" id="GO:0052621">
    <property type="term" value="F:diguanylate cyclase activity"/>
    <property type="evidence" value="ECO:0007669"/>
    <property type="project" value="TreeGrafter"/>
</dbReference>
<dbReference type="CDD" id="cd01949">
    <property type="entry name" value="GGDEF"/>
    <property type="match status" value="1"/>
</dbReference>
<organism evidence="3 4">
    <name type="scientific">Ruminococcus difficilis</name>
    <dbReference type="NCBI Taxonomy" id="2763069"/>
    <lineage>
        <taxon>Bacteria</taxon>
        <taxon>Bacillati</taxon>
        <taxon>Bacillota</taxon>
        <taxon>Clostridia</taxon>
        <taxon>Eubacteriales</taxon>
        <taxon>Oscillospiraceae</taxon>
        <taxon>Ruminococcus</taxon>
    </lineage>
</organism>
<gene>
    <name evidence="3" type="ORF">JKK62_07370</name>
</gene>
<dbReference type="InterPro" id="IPR043128">
    <property type="entry name" value="Rev_trsase/Diguanyl_cyclase"/>
</dbReference>
<keyword evidence="4" id="KW-1185">Reference proteome</keyword>
<evidence type="ECO:0000313" key="4">
    <source>
        <dbReference type="Proteomes" id="UP000633365"/>
    </source>
</evidence>
<feature type="transmembrane region" description="Helical" evidence="1">
    <location>
        <begin position="137"/>
        <end position="166"/>
    </location>
</feature>
<evidence type="ECO:0000256" key="1">
    <source>
        <dbReference type="SAM" id="Phobius"/>
    </source>
</evidence>
<feature type="domain" description="GGDEF" evidence="2">
    <location>
        <begin position="243"/>
        <end position="369"/>
    </location>
</feature>
<keyword evidence="1" id="KW-0472">Membrane</keyword>
<feature type="transmembrane region" description="Helical" evidence="1">
    <location>
        <begin position="178"/>
        <end position="197"/>
    </location>
</feature>
<dbReference type="InterPro" id="IPR050469">
    <property type="entry name" value="Diguanylate_Cyclase"/>
</dbReference>
<dbReference type="NCBIfam" id="TIGR00254">
    <property type="entry name" value="GGDEF"/>
    <property type="match status" value="1"/>
</dbReference>
<dbReference type="PROSITE" id="PS50887">
    <property type="entry name" value="GGDEF"/>
    <property type="match status" value="1"/>
</dbReference>
<dbReference type="PANTHER" id="PTHR45138:SF9">
    <property type="entry name" value="DIGUANYLATE CYCLASE DGCM-RELATED"/>
    <property type="match status" value="1"/>
</dbReference>
<feature type="transmembrane region" description="Helical" evidence="1">
    <location>
        <begin position="66"/>
        <end position="84"/>
    </location>
</feature>
<dbReference type="RefSeq" id="WP_201427370.1">
    <property type="nucleotide sequence ID" value="NZ_JAEQMG010000061.1"/>
</dbReference>
<accession>A0A934WRN3</accession>
<feature type="transmembrane region" description="Helical" evidence="1">
    <location>
        <begin position="104"/>
        <end position="125"/>
    </location>
</feature>
<dbReference type="Proteomes" id="UP000633365">
    <property type="component" value="Unassembled WGS sequence"/>
</dbReference>
<keyword evidence="1" id="KW-0812">Transmembrane</keyword>
<dbReference type="PANTHER" id="PTHR45138">
    <property type="entry name" value="REGULATORY COMPONENTS OF SENSORY TRANSDUCTION SYSTEM"/>
    <property type="match status" value="1"/>
</dbReference>
<sequence length="369" mass="41823">MKKRTEWIKDWFFPAMSRETQNEIDSLNVTTIHYVSLVVGVVQLISLIIFFIINHNRITDSEVIGAAIRVGLSVFLCLLGYFIAGSLMKRPDTVKQHPMGVKVFIGGFVILLIIWSMYVSVWNYINHQQLLTFYTVGLILVLFVKLHPAFTTTVIFGSYILNYLILDFGFEEGVINPYNYLMFAALSVVGAITNYRVTVGYISEKNKANLLNDSLEIIANHDSITRLQNRYALNQHVPDYIGNDICIAIGDINSFKAVNDTYGHRVGDDVLKGFSDILVEIFPADSVFRFGGDEFLIIEKNNDLDGLNAKLRQVNERFSTLKISDVDSKLGCCFGCVTACPKDPTEFFEYLTQADQLLYQEKQKINAKR</sequence>
<dbReference type="AlphaFoldDB" id="A0A934WRN3"/>
<keyword evidence="1" id="KW-1133">Transmembrane helix</keyword>
<evidence type="ECO:0000259" key="2">
    <source>
        <dbReference type="PROSITE" id="PS50887"/>
    </source>
</evidence>
<feature type="transmembrane region" description="Helical" evidence="1">
    <location>
        <begin position="32"/>
        <end position="54"/>
    </location>
</feature>
<evidence type="ECO:0000313" key="3">
    <source>
        <dbReference type="EMBL" id="MBK6088475.1"/>
    </source>
</evidence>
<reference evidence="3" key="1">
    <citation type="submission" date="2021-01" db="EMBL/GenBank/DDBJ databases">
        <title>Genome public.</title>
        <authorList>
            <person name="Liu C."/>
            <person name="Sun Q."/>
        </authorList>
    </citation>
    <scope>NUCLEOTIDE SEQUENCE</scope>
    <source>
        <strain evidence="3">M6</strain>
    </source>
</reference>